<accession>A0ABT4ZKR6</accession>
<organism evidence="1 2">
    <name type="scientific">Paracoccus onchidii</name>
    <dbReference type="NCBI Taxonomy" id="3017813"/>
    <lineage>
        <taxon>Bacteria</taxon>
        <taxon>Pseudomonadati</taxon>
        <taxon>Pseudomonadota</taxon>
        <taxon>Alphaproteobacteria</taxon>
        <taxon>Rhodobacterales</taxon>
        <taxon>Paracoccaceae</taxon>
        <taxon>Paracoccus</taxon>
    </lineage>
</organism>
<dbReference type="Proteomes" id="UP001165641">
    <property type="component" value="Unassembled WGS sequence"/>
</dbReference>
<dbReference type="RefSeq" id="WP_271890426.1">
    <property type="nucleotide sequence ID" value="NZ_JAQBIE010000031.1"/>
</dbReference>
<dbReference type="EMBL" id="JAQBIE010000031">
    <property type="protein sequence ID" value="MDB6179326.1"/>
    <property type="molecule type" value="Genomic_DNA"/>
</dbReference>
<name>A0ABT4ZKR6_9RHOB</name>
<evidence type="ECO:0000313" key="1">
    <source>
        <dbReference type="EMBL" id="MDB6179326.1"/>
    </source>
</evidence>
<proteinExistence type="predicted"/>
<reference evidence="1" key="1">
    <citation type="submission" date="2022-12" db="EMBL/GenBank/DDBJ databases">
        <title>Paracoccus onchidii sp. nov., isolated from a marine invertebrate from the South China Sea.</title>
        <authorList>
            <person name="Xu S."/>
            <person name="Liu Z."/>
            <person name="Xu Y."/>
        </authorList>
    </citation>
    <scope>NUCLEOTIDE SEQUENCE</scope>
    <source>
        <strain evidence="1">Z330</strain>
    </source>
</reference>
<comment type="caution">
    <text evidence="1">The sequence shown here is derived from an EMBL/GenBank/DDBJ whole genome shotgun (WGS) entry which is preliminary data.</text>
</comment>
<sequence length="75" mass="8504">MPDGDRFLTIRSGPRTGRRKIGELYNGGRKNWAEITTESAVMDQPDACANNGPTRNLSGRSLGWVHRDWLHWLLP</sequence>
<keyword evidence="2" id="KW-1185">Reference proteome</keyword>
<gene>
    <name evidence="1" type="ORF">PAF17_17710</name>
</gene>
<evidence type="ECO:0000313" key="2">
    <source>
        <dbReference type="Proteomes" id="UP001165641"/>
    </source>
</evidence>
<protein>
    <submittedName>
        <fullName evidence="1">Uncharacterized protein</fullName>
    </submittedName>
</protein>